<name>A0A371PUU7_STRIH</name>
<dbReference type="SUPFAM" id="SSF46785">
    <property type="entry name" value="Winged helix' DNA-binding domain"/>
    <property type="match status" value="1"/>
</dbReference>
<dbReference type="PANTHER" id="PTHR30118:SF15">
    <property type="entry name" value="TRANSCRIPTIONAL REGULATORY PROTEIN"/>
    <property type="match status" value="1"/>
</dbReference>
<dbReference type="InterPro" id="IPR036388">
    <property type="entry name" value="WH-like_DNA-bd_sf"/>
</dbReference>
<feature type="domain" description="HTH lysR-type" evidence="5">
    <location>
        <begin position="11"/>
        <end position="68"/>
    </location>
</feature>
<dbReference type="GO" id="GO:0003677">
    <property type="term" value="F:DNA binding"/>
    <property type="evidence" value="ECO:0007669"/>
    <property type="project" value="UniProtKB-KW"/>
</dbReference>
<reference evidence="6 7" key="1">
    <citation type="submission" date="2018-08" db="EMBL/GenBank/DDBJ databases">
        <title>Streptomyces NEAU-D10 sp. nov., a novel Actinomycete isolated from soil.</title>
        <authorList>
            <person name="Jin L."/>
        </authorList>
    </citation>
    <scope>NUCLEOTIDE SEQUENCE [LARGE SCALE GENOMIC DNA]</scope>
    <source>
        <strain evidence="6 7">NEAU-D10</strain>
    </source>
</reference>
<accession>A0A371PUU7</accession>
<dbReference type="PROSITE" id="PS50931">
    <property type="entry name" value="HTH_LYSR"/>
    <property type="match status" value="1"/>
</dbReference>
<dbReference type="GO" id="GO:0003700">
    <property type="term" value="F:DNA-binding transcription factor activity"/>
    <property type="evidence" value="ECO:0007669"/>
    <property type="project" value="InterPro"/>
</dbReference>
<dbReference type="InterPro" id="IPR005119">
    <property type="entry name" value="LysR_subst-bd"/>
</dbReference>
<keyword evidence="3" id="KW-0238">DNA-binding</keyword>
<organism evidence="6 7">
    <name type="scientific">Streptomyces inhibens</name>
    <dbReference type="NCBI Taxonomy" id="2293571"/>
    <lineage>
        <taxon>Bacteria</taxon>
        <taxon>Bacillati</taxon>
        <taxon>Actinomycetota</taxon>
        <taxon>Actinomycetes</taxon>
        <taxon>Kitasatosporales</taxon>
        <taxon>Streptomycetaceae</taxon>
        <taxon>Streptomyces</taxon>
    </lineage>
</organism>
<proteinExistence type="inferred from homology"/>
<dbReference type="Gene3D" id="1.10.10.10">
    <property type="entry name" value="Winged helix-like DNA-binding domain superfamily/Winged helix DNA-binding domain"/>
    <property type="match status" value="1"/>
</dbReference>
<dbReference type="OrthoDB" id="8717159at2"/>
<gene>
    <name evidence="6" type="ORF">DY245_34810</name>
</gene>
<evidence type="ECO:0000256" key="2">
    <source>
        <dbReference type="ARBA" id="ARBA00023015"/>
    </source>
</evidence>
<dbReference type="AlphaFoldDB" id="A0A371PUU7"/>
<keyword evidence="4" id="KW-0804">Transcription</keyword>
<dbReference type="PANTHER" id="PTHR30118">
    <property type="entry name" value="HTH-TYPE TRANSCRIPTIONAL REGULATOR LEUO-RELATED"/>
    <property type="match status" value="1"/>
</dbReference>
<comment type="caution">
    <text evidence="6">The sequence shown here is derived from an EMBL/GenBank/DDBJ whole genome shotgun (WGS) entry which is preliminary data.</text>
</comment>
<dbReference type="InterPro" id="IPR036390">
    <property type="entry name" value="WH_DNA-bd_sf"/>
</dbReference>
<evidence type="ECO:0000256" key="3">
    <source>
        <dbReference type="ARBA" id="ARBA00023125"/>
    </source>
</evidence>
<dbReference type="InterPro" id="IPR000847">
    <property type="entry name" value="LysR_HTH_N"/>
</dbReference>
<evidence type="ECO:0000313" key="6">
    <source>
        <dbReference type="EMBL" id="REK86031.1"/>
    </source>
</evidence>
<evidence type="ECO:0000256" key="1">
    <source>
        <dbReference type="ARBA" id="ARBA00009437"/>
    </source>
</evidence>
<dbReference type="Proteomes" id="UP000262477">
    <property type="component" value="Unassembled WGS sequence"/>
</dbReference>
<evidence type="ECO:0000259" key="5">
    <source>
        <dbReference type="PROSITE" id="PS50931"/>
    </source>
</evidence>
<comment type="similarity">
    <text evidence="1">Belongs to the LysR transcriptional regulatory family.</text>
</comment>
<dbReference type="Pfam" id="PF03466">
    <property type="entry name" value="LysR_substrate"/>
    <property type="match status" value="1"/>
</dbReference>
<evidence type="ECO:0000313" key="7">
    <source>
        <dbReference type="Proteomes" id="UP000262477"/>
    </source>
</evidence>
<dbReference type="Pfam" id="PF00126">
    <property type="entry name" value="HTH_1"/>
    <property type="match status" value="1"/>
</dbReference>
<dbReference type="EMBL" id="QUAC01000370">
    <property type="protein sequence ID" value="REK86031.1"/>
    <property type="molecule type" value="Genomic_DNA"/>
</dbReference>
<dbReference type="Gene3D" id="3.40.190.10">
    <property type="entry name" value="Periplasmic binding protein-like II"/>
    <property type="match status" value="2"/>
</dbReference>
<keyword evidence="7" id="KW-1185">Reference proteome</keyword>
<keyword evidence="2" id="KW-0805">Transcription regulation</keyword>
<dbReference type="SUPFAM" id="SSF53850">
    <property type="entry name" value="Periplasmic binding protein-like II"/>
    <property type="match status" value="1"/>
</dbReference>
<dbReference type="InterPro" id="IPR050389">
    <property type="entry name" value="LysR-type_TF"/>
</dbReference>
<dbReference type="CDD" id="cd08460">
    <property type="entry name" value="PBP2_DntR_like_1"/>
    <property type="match status" value="1"/>
</dbReference>
<evidence type="ECO:0000256" key="4">
    <source>
        <dbReference type="ARBA" id="ARBA00023163"/>
    </source>
</evidence>
<sequence>MHSMIARNANIDLNLLTALDALLEEESVTAAADRLGLSGPAMSRALGRIRRTIGDPVLVRAGRHMVPTPRALEIRAEVRRLVEAAHGVLAPSAPADPAELARVFTINANDLFVTAVGPQLVARVAQEAPGVVLRFLGESHIDLPLLRDGAADLELGVIDSREPEIRTEELFADRGIVVVREGHPLTTVTLTARRFADAPHINFSRRGRLTGPIDTALATRGLRRKVIATVPTFAAALMMVRDSDAVGLATERIAASAVRALGLRTLPMPLDLPPMSMAMAWHPRQEADAGHRWLRGLVRQTVAESVGPEYVSASPATARP</sequence>
<protein>
    <submittedName>
        <fullName evidence="6">LysR family transcriptional regulator</fullName>
    </submittedName>
</protein>